<dbReference type="SUPFAM" id="SSF53474">
    <property type="entry name" value="alpha/beta-Hydrolases"/>
    <property type="match status" value="1"/>
</dbReference>
<dbReference type="InterPro" id="IPR029058">
    <property type="entry name" value="AB_hydrolase_fold"/>
</dbReference>
<dbReference type="PANTHER" id="PTHR48081:SF6">
    <property type="entry name" value="PEPTIDASE S9 PROLYL OLIGOPEPTIDASE CATALYTIC DOMAIN-CONTAINING PROTEIN"/>
    <property type="match status" value="1"/>
</dbReference>
<dbReference type="EMBL" id="JACHJB010000003">
    <property type="protein sequence ID" value="MBB6350977.1"/>
    <property type="molecule type" value="Genomic_DNA"/>
</dbReference>
<dbReference type="PANTHER" id="PTHR48081">
    <property type="entry name" value="AB HYDROLASE SUPERFAMILY PROTEIN C4A8.06C"/>
    <property type="match status" value="1"/>
</dbReference>
<dbReference type="InterPro" id="IPR050300">
    <property type="entry name" value="GDXG_lipolytic_enzyme"/>
</dbReference>
<gene>
    <name evidence="3" type="ORF">FHU36_007549</name>
</gene>
<sequence>MRGILSDHPLWPDGRRHGWDEALISAFPVPSARPGPAILIFPGGGYGHLAEHEGAPVARWLNSLGVAAFVVRYRVAPHRHPLPLLDAARAVRWVRHHAARHGVDPLRVGVLGFSAGGHLAGLLATGTGPMLPEGPHDEIDAGDPRPGLAVLCYPVVTLTSPAAHQGCVANLLGPGGDDPAALSIERRVGPATPPMFLWHTADDASVPVDNTLMLASALARHRVPVEAHVYPSGVHGLGLAEADPVAGDWTRRCAAFLRARGWS</sequence>
<name>A0A7X0C9W1_9ACTN</name>
<dbReference type="InterPro" id="IPR013094">
    <property type="entry name" value="AB_hydrolase_3"/>
</dbReference>
<keyword evidence="4" id="KW-1185">Reference proteome</keyword>
<evidence type="ECO:0000259" key="2">
    <source>
        <dbReference type="Pfam" id="PF07859"/>
    </source>
</evidence>
<evidence type="ECO:0000313" key="3">
    <source>
        <dbReference type="EMBL" id="MBB6350977.1"/>
    </source>
</evidence>
<protein>
    <submittedName>
        <fullName evidence="3">Acetyl esterase/lipase</fullName>
    </submittedName>
</protein>
<accession>A0A7X0C9W1</accession>
<proteinExistence type="predicted"/>
<dbReference type="Proteomes" id="UP000583800">
    <property type="component" value="Unassembled WGS sequence"/>
</dbReference>
<feature type="domain" description="Alpha/beta hydrolase fold-3" evidence="2">
    <location>
        <begin position="41"/>
        <end position="236"/>
    </location>
</feature>
<dbReference type="GO" id="GO:0016787">
    <property type="term" value="F:hydrolase activity"/>
    <property type="evidence" value="ECO:0007669"/>
    <property type="project" value="UniProtKB-KW"/>
</dbReference>
<reference evidence="3 4" key="1">
    <citation type="submission" date="2020-08" db="EMBL/GenBank/DDBJ databases">
        <title>Sequencing the genomes of 1000 actinobacteria strains.</title>
        <authorList>
            <person name="Klenk H.-P."/>
        </authorList>
    </citation>
    <scope>NUCLEOTIDE SEQUENCE [LARGE SCALE GENOMIC DNA]</scope>
    <source>
        <strain evidence="3 4">DSM 45913</strain>
    </source>
</reference>
<evidence type="ECO:0000256" key="1">
    <source>
        <dbReference type="ARBA" id="ARBA00022801"/>
    </source>
</evidence>
<keyword evidence="1" id="KW-0378">Hydrolase</keyword>
<dbReference type="Pfam" id="PF07859">
    <property type="entry name" value="Abhydrolase_3"/>
    <property type="match status" value="1"/>
</dbReference>
<dbReference type="Gene3D" id="3.40.50.1820">
    <property type="entry name" value="alpha/beta hydrolase"/>
    <property type="match status" value="1"/>
</dbReference>
<dbReference type="AlphaFoldDB" id="A0A7X0C9W1"/>
<comment type="caution">
    <text evidence="3">The sequence shown here is derived from an EMBL/GenBank/DDBJ whole genome shotgun (WGS) entry which is preliminary data.</text>
</comment>
<organism evidence="3 4">
    <name type="scientific">Nonomuraea muscovyensis</name>
    <dbReference type="NCBI Taxonomy" id="1124761"/>
    <lineage>
        <taxon>Bacteria</taxon>
        <taxon>Bacillati</taxon>
        <taxon>Actinomycetota</taxon>
        <taxon>Actinomycetes</taxon>
        <taxon>Streptosporangiales</taxon>
        <taxon>Streptosporangiaceae</taxon>
        <taxon>Nonomuraea</taxon>
    </lineage>
</organism>
<dbReference type="RefSeq" id="WP_221497109.1">
    <property type="nucleotide sequence ID" value="NZ_JACHJB010000003.1"/>
</dbReference>
<evidence type="ECO:0000313" key="4">
    <source>
        <dbReference type="Proteomes" id="UP000583800"/>
    </source>
</evidence>